<dbReference type="OrthoDB" id="2289408at2"/>
<dbReference type="EMBL" id="VDFM01000001">
    <property type="protein sequence ID" value="MQS51736.1"/>
    <property type="molecule type" value="Genomic_DNA"/>
</dbReference>
<proteinExistence type="predicted"/>
<comment type="caution">
    <text evidence="1">The sequence shown here is derived from an EMBL/GenBank/DDBJ whole genome shotgun (WGS) entry which is preliminary data.</text>
</comment>
<organism evidence="1 2">
    <name type="scientific">Companilactobacillus mishanensis</name>
    <dbReference type="NCBI Taxonomy" id="2486008"/>
    <lineage>
        <taxon>Bacteria</taxon>
        <taxon>Bacillati</taxon>
        <taxon>Bacillota</taxon>
        <taxon>Bacilli</taxon>
        <taxon>Lactobacillales</taxon>
        <taxon>Lactobacillaceae</taxon>
        <taxon>Companilactobacillus</taxon>
    </lineage>
</organism>
<protein>
    <recommendedName>
        <fullName evidence="3">Lipoprotein</fullName>
    </recommendedName>
</protein>
<sequence>MKKTKYFLLLLIPIFFMVLSGCSSLSLKTTKNEYNANGLVAVIKGKATKAKKLTYTVAGVTKKVSMNEGHFAFTVPTTSNQQDVKIVASDGSATQTKIVTVNKEKPLTDYTALAQQYNYNALMVDRPTDQLPLIVKDGIFTYKQPTGTTLYFNVQSNYLMGIAMKCQYKDLKSETGLKNFGMSLYTMSELAGADGKAVTKNLQKQMKNMDNGNKTTMKQITSKGVHVNINLAGNAFYVYITK</sequence>
<accession>A0A5P0ZFB2</accession>
<evidence type="ECO:0000313" key="1">
    <source>
        <dbReference type="EMBL" id="MQS51736.1"/>
    </source>
</evidence>
<name>A0A5P0ZFB2_9LACO</name>
<reference evidence="1 2" key="1">
    <citation type="journal article" date="2019" name="Syst. Appl. Microbiol.">
        <title>Polyphasic characterization of two novel Lactobacillus spp. isolated from blown salami packages: Description of Lactobacillus halodurans sp. nov. and Lactobacillus salsicarnum sp. nov.</title>
        <authorList>
            <person name="Schuster J.A."/>
            <person name="Klingl A."/>
            <person name="Vogel R.F."/>
            <person name="Ehrmann M.A."/>
        </authorList>
    </citation>
    <scope>NUCLEOTIDE SEQUENCE [LARGE SCALE GENOMIC DNA]</scope>
    <source>
        <strain evidence="1 2">TMW 1.2118</strain>
    </source>
</reference>
<dbReference type="AlphaFoldDB" id="A0A5P0ZFB2"/>
<evidence type="ECO:0000313" key="2">
    <source>
        <dbReference type="Proteomes" id="UP000380386"/>
    </source>
</evidence>
<dbReference type="RefSeq" id="WP_153381847.1">
    <property type="nucleotide sequence ID" value="NZ_VDFM01000001.1"/>
</dbReference>
<dbReference type="Proteomes" id="UP000380386">
    <property type="component" value="Unassembled WGS sequence"/>
</dbReference>
<gene>
    <name evidence="1" type="ORF">FHL02_01750</name>
</gene>
<evidence type="ECO:0008006" key="3">
    <source>
        <dbReference type="Google" id="ProtNLM"/>
    </source>
</evidence>